<protein>
    <submittedName>
        <fullName evidence="3">Uncharacterized protein</fullName>
    </submittedName>
</protein>
<reference evidence="3" key="2">
    <citation type="submission" date="2013-10" db="EMBL/GenBank/DDBJ databases">
        <authorList>
            <person name="Aslett M."/>
        </authorList>
    </citation>
    <scope>NUCLEOTIDE SEQUENCE [LARGE SCALE GENOMIC DNA]</scope>
    <source>
        <strain evidence="3">Houghton</strain>
    </source>
</reference>
<dbReference type="Proteomes" id="UP000030747">
    <property type="component" value="Unassembled WGS sequence"/>
</dbReference>
<dbReference type="OrthoDB" id="332137at2759"/>
<reference evidence="3" key="1">
    <citation type="submission" date="2013-10" db="EMBL/GenBank/DDBJ databases">
        <title>Genomic analysis of the causative agents of coccidiosis in chickens.</title>
        <authorList>
            <person name="Reid A.J."/>
            <person name="Blake D."/>
            <person name="Billington K."/>
            <person name="Browne H."/>
            <person name="Dunn M."/>
            <person name="Hung S."/>
            <person name="Kawahara F."/>
            <person name="Miranda-Saavedra D."/>
            <person name="Mourier T."/>
            <person name="Nagra H."/>
            <person name="Otto T.D."/>
            <person name="Rawlings N."/>
            <person name="Sanchez A."/>
            <person name="Sanders M."/>
            <person name="Subramaniam C."/>
            <person name="Tay Y."/>
            <person name="Dear P."/>
            <person name="Doerig C."/>
            <person name="Gruber A."/>
            <person name="Parkinson J."/>
            <person name="Shirley M."/>
            <person name="Wan K.L."/>
            <person name="Berriman M."/>
            <person name="Tomley F."/>
            <person name="Pain A."/>
        </authorList>
    </citation>
    <scope>NUCLEOTIDE SEQUENCE [LARGE SCALE GENOMIC DNA]</scope>
    <source>
        <strain evidence="3">Houghton</strain>
    </source>
</reference>
<feature type="region of interest" description="Disordered" evidence="1">
    <location>
        <begin position="146"/>
        <end position="169"/>
    </location>
</feature>
<feature type="compositionally biased region" description="Low complexity" evidence="1">
    <location>
        <begin position="152"/>
        <end position="165"/>
    </location>
</feature>
<dbReference type="AlphaFoldDB" id="U6KRQ9"/>
<dbReference type="GeneID" id="25256185"/>
<evidence type="ECO:0000256" key="1">
    <source>
        <dbReference type="SAM" id="MobiDB-lite"/>
    </source>
</evidence>
<evidence type="ECO:0000313" key="3">
    <source>
        <dbReference type="EMBL" id="CDJ39603.1"/>
    </source>
</evidence>
<sequence length="279" mass="29938">MQSFVCCALELPGAAAAATGDVPPYTAAQKQLKLVKAMLQHGADNKEVQQQLFAQMQRQLDLEGCSYVAAAQRSAAAAEDAGDAAAAAAAGGEGRALGWWSITSVHSDLMKKIWRALRIFYYLTTSLPPLQLAVFLAQNQPEVQSVLRDHSSSSSSSNSSSSSSSGGRGLLGGGAAGAAGFGSRGVEASLREHERQQQQLLLEWGRQDPLGARQLLQQQQKLQVEKERQRGVQQQSFLQPQRAIDYPRLFGYTDLLLLPFSSSSSSSSGRAQRAAAEWT</sequence>
<dbReference type="VEuPathDB" id="ToxoDB:ETH2_0538200"/>
<dbReference type="VEuPathDB" id="ToxoDB:ETH_00035720"/>
<gene>
    <name evidence="3" type="ORF">ETH_00035720</name>
</gene>
<evidence type="ECO:0000313" key="4">
    <source>
        <dbReference type="Proteomes" id="UP000030747"/>
    </source>
</evidence>
<feature type="signal peptide" evidence="2">
    <location>
        <begin position="1"/>
        <end position="17"/>
    </location>
</feature>
<evidence type="ECO:0000256" key="2">
    <source>
        <dbReference type="SAM" id="SignalP"/>
    </source>
</evidence>
<dbReference type="EMBL" id="HG674521">
    <property type="protein sequence ID" value="CDJ39603.1"/>
    <property type="molecule type" value="Genomic_DNA"/>
</dbReference>
<keyword evidence="4" id="KW-1185">Reference proteome</keyword>
<feature type="chain" id="PRO_5004672974" evidence="2">
    <location>
        <begin position="18"/>
        <end position="279"/>
    </location>
</feature>
<organism evidence="3 4">
    <name type="scientific">Eimeria tenella</name>
    <name type="common">Coccidian parasite</name>
    <dbReference type="NCBI Taxonomy" id="5802"/>
    <lineage>
        <taxon>Eukaryota</taxon>
        <taxon>Sar</taxon>
        <taxon>Alveolata</taxon>
        <taxon>Apicomplexa</taxon>
        <taxon>Conoidasida</taxon>
        <taxon>Coccidia</taxon>
        <taxon>Eucoccidiorida</taxon>
        <taxon>Eimeriorina</taxon>
        <taxon>Eimeriidae</taxon>
        <taxon>Eimeria</taxon>
    </lineage>
</organism>
<keyword evidence="2" id="KW-0732">Signal</keyword>
<proteinExistence type="predicted"/>
<name>U6KRQ9_EIMTE</name>
<accession>U6KRQ9</accession>